<dbReference type="AlphaFoldDB" id="A0A517M1U2"/>
<name>A0A517M1U2_9BACT</name>
<feature type="transmembrane region" description="Helical" evidence="1">
    <location>
        <begin position="135"/>
        <end position="159"/>
    </location>
</feature>
<dbReference type="Pfam" id="PF14237">
    <property type="entry name" value="GYF_2"/>
    <property type="match status" value="1"/>
</dbReference>
<evidence type="ECO:0000259" key="2">
    <source>
        <dbReference type="Pfam" id="PF14237"/>
    </source>
</evidence>
<dbReference type="KEGG" id="ruv:EC9_30310"/>
<protein>
    <recommendedName>
        <fullName evidence="2">GYF domain-containing protein</fullName>
    </recommendedName>
</protein>
<dbReference type="InterPro" id="IPR025557">
    <property type="entry name" value="DUF4282"/>
</dbReference>
<evidence type="ECO:0000256" key="1">
    <source>
        <dbReference type="SAM" id="Phobius"/>
    </source>
</evidence>
<dbReference type="InterPro" id="IPR025640">
    <property type="entry name" value="GYF_2"/>
</dbReference>
<dbReference type="RefSeq" id="WP_145346323.1">
    <property type="nucleotide sequence ID" value="NZ_CP036261.1"/>
</dbReference>
<evidence type="ECO:0000313" key="4">
    <source>
        <dbReference type="Proteomes" id="UP000319557"/>
    </source>
</evidence>
<keyword evidence="1" id="KW-1133">Transmembrane helix</keyword>
<proteinExistence type="predicted"/>
<evidence type="ECO:0000313" key="3">
    <source>
        <dbReference type="EMBL" id="QDS88836.1"/>
    </source>
</evidence>
<dbReference type="Proteomes" id="UP000319557">
    <property type="component" value="Chromosome"/>
</dbReference>
<sequence length="187" mass="20614">MAATEWFYFVGDEQIGPIATEELKRLAADGTISPETEVWNEGMPSRRVASALNGLFPKSGPGVSAPPPSRKSPEAVRTALKASDNVSKKLWFLDLKFEQFATPRLIGFLFAASLLLLVLLGVGSIGYALLNYPVLQAAIISVVTIIYLFILAVGMRVFFEGCLLMFRMTEHLSNLRHLRPEDDLISK</sequence>
<dbReference type="EMBL" id="CP036261">
    <property type="protein sequence ID" value="QDS88836.1"/>
    <property type="molecule type" value="Genomic_DNA"/>
</dbReference>
<dbReference type="OrthoDB" id="292841at2"/>
<accession>A0A517M1U2</accession>
<keyword evidence="1" id="KW-0812">Transmembrane</keyword>
<dbReference type="Pfam" id="PF14110">
    <property type="entry name" value="DUF4282"/>
    <property type="match status" value="1"/>
</dbReference>
<feature type="domain" description="GYF" evidence="2">
    <location>
        <begin position="6"/>
        <end position="55"/>
    </location>
</feature>
<reference evidence="3 4" key="1">
    <citation type="submission" date="2019-02" db="EMBL/GenBank/DDBJ databases">
        <title>Deep-cultivation of Planctomycetes and their phenomic and genomic characterization uncovers novel biology.</title>
        <authorList>
            <person name="Wiegand S."/>
            <person name="Jogler M."/>
            <person name="Boedeker C."/>
            <person name="Pinto D."/>
            <person name="Vollmers J."/>
            <person name="Rivas-Marin E."/>
            <person name="Kohn T."/>
            <person name="Peeters S.H."/>
            <person name="Heuer A."/>
            <person name="Rast P."/>
            <person name="Oberbeckmann S."/>
            <person name="Bunk B."/>
            <person name="Jeske O."/>
            <person name="Meyerdierks A."/>
            <person name="Storesund J.E."/>
            <person name="Kallscheuer N."/>
            <person name="Luecker S."/>
            <person name="Lage O.M."/>
            <person name="Pohl T."/>
            <person name="Merkel B.J."/>
            <person name="Hornburger P."/>
            <person name="Mueller R.-W."/>
            <person name="Bruemmer F."/>
            <person name="Labrenz M."/>
            <person name="Spormann A.M."/>
            <person name="Op den Camp H."/>
            <person name="Overmann J."/>
            <person name="Amann R."/>
            <person name="Jetten M.S.M."/>
            <person name="Mascher T."/>
            <person name="Medema M.H."/>
            <person name="Devos D.P."/>
            <person name="Kaster A.-K."/>
            <person name="Ovreas L."/>
            <person name="Rohde M."/>
            <person name="Galperin M.Y."/>
            <person name="Jogler C."/>
        </authorList>
    </citation>
    <scope>NUCLEOTIDE SEQUENCE [LARGE SCALE GENOMIC DNA]</scope>
    <source>
        <strain evidence="3 4">EC9</strain>
    </source>
</reference>
<keyword evidence="1" id="KW-0472">Membrane</keyword>
<gene>
    <name evidence="3" type="ORF">EC9_30310</name>
</gene>
<keyword evidence="4" id="KW-1185">Reference proteome</keyword>
<feature type="transmembrane region" description="Helical" evidence="1">
    <location>
        <begin position="105"/>
        <end position="129"/>
    </location>
</feature>
<organism evidence="3 4">
    <name type="scientific">Rosistilla ulvae</name>
    <dbReference type="NCBI Taxonomy" id="1930277"/>
    <lineage>
        <taxon>Bacteria</taxon>
        <taxon>Pseudomonadati</taxon>
        <taxon>Planctomycetota</taxon>
        <taxon>Planctomycetia</taxon>
        <taxon>Pirellulales</taxon>
        <taxon>Pirellulaceae</taxon>
        <taxon>Rosistilla</taxon>
    </lineage>
</organism>